<feature type="transmembrane region" description="Helical" evidence="5">
    <location>
        <begin position="83"/>
        <end position="102"/>
    </location>
</feature>
<protein>
    <submittedName>
        <fullName evidence="7">Fusaric acid resistance protein-like</fullName>
    </submittedName>
</protein>
<gene>
    <name evidence="7" type="ORF">SAMN02745691_02265</name>
</gene>
<evidence type="ECO:0000256" key="5">
    <source>
        <dbReference type="SAM" id="Phobius"/>
    </source>
</evidence>
<feature type="transmembrane region" description="Helical" evidence="5">
    <location>
        <begin position="34"/>
        <end position="51"/>
    </location>
</feature>
<feature type="transmembrane region" description="Helical" evidence="5">
    <location>
        <begin position="7"/>
        <end position="28"/>
    </location>
</feature>
<dbReference type="STRING" id="1122934.SAMN02745691_02265"/>
<reference evidence="7 8" key="1">
    <citation type="submission" date="2016-11" db="EMBL/GenBank/DDBJ databases">
        <authorList>
            <person name="Jaros S."/>
            <person name="Januszkiewicz K."/>
            <person name="Wedrychowicz H."/>
        </authorList>
    </citation>
    <scope>NUCLEOTIDE SEQUENCE [LARGE SCALE GENOMIC DNA]</scope>
    <source>
        <strain evidence="7 8">DSM 15970</strain>
    </source>
</reference>
<keyword evidence="2 5" id="KW-0812">Transmembrane</keyword>
<feature type="transmembrane region" description="Helical" evidence="5">
    <location>
        <begin position="58"/>
        <end position="77"/>
    </location>
</feature>
<dbReference type="EMBL" id="FQYT01000029">
    <property type="protein sequence ID" value="SHJ62365.1"/>
    <property type="molecule type" value="Genomic_DNA"/>
</dbReference>
<evidence type="ECO:0000256" key="4">
    <source>
        <dbReference type="ARBA" id="ARBA00023136"/>
    </source>
</evidence>
<dbReference type="GO" id="GO:0016020">
    <property type="term" value="C:membrane"/>
    <property type="evidence" value="ECO:0007669"/>
    <property type="project" value="UniProtKB-SubCell"/>
</dbReference>
<evidence type="ECO:0000313" key="7">
    <source>
        <dbReference type="EMBL" id="SHJ62365.1"/>
    </source>
</evidence>
<feature type="transmembrane region" description="Helical" evidence="5">
    <location>
        <begin position="186"/>
        <end position="217"/>
    </location>
</feature>
<keyword evidence="4 5" id="KW-0472">Membrane</keyword>
<name>A0A1M6KTS0_9FIRM</name>
<feature type="domain" description="Integral membrane bound transporter" evidence="6">
    <location>
        <begin position="149"/>
        <end position="268"/>
    </location>
</feature>
<accession>A0A1M6KTS0</accession>
<organism evidence="7 8">
    <name type="scientific">Parasporobacterium paucivorans DSM 15970</name>
    <dbReference type="NCBI Taxonomy" id="1122934"/>
    <lineage>
        <taxon>Bacteria</taxon>
        <taxon>Bacillati</taxon>
        <taxon>Bacillota</taxon>
        <taxon>Clostridia</taxon>
        <taxon>Lachnospirales</taxon>
        <taxon>Lachnospiraceae</taxon>
        <taxon>Parasporobacterium</taxon>
    </lineage>
</organism>
<evidence type="ECO:0000313" key="8">
    <source>
        <dbReference type="Proteomes" id="UP000184342"/>
    </source>
</evidence>
<dbReference type="InterPro" id="IPR049453">
    <property type="entry name" value="Memb_transporter_dom"/>
</dbReference>
<keyword evidence="8" id="KW-1185">Reference proteome</keyword>
<comment type="subcellular location">
    <subcellularLocation>
        <location evidence="1">Membrane</location>
        <topology evidence="1">Multi-pass membrane protein</topology>
    </subcellularLocation>
</comment>
<keyword evidence="3 5" id="KW-1133">Transmembrane helix</keyword>
<dbReference type="AlphaFoldDB" id="A0A1M6KTS0"/>
<dbReference type="Proteomes" id="UP000184342">
    <property type="component" value="Unassembled WGS sequence"/>
</dbReference>
<evidence type="ECO:0000256" key="1">
    <source>
        <dbReference type="ARBA" id="ARBA00004141"/>
    </source>
</evidence>
<dbReference type="RefSeq" id="WP_073994515.1">
    <property type="nucleotide sequence ID" value="NZ_FQYT01000029.1"/>
</dbReference>
<feature type="transmembrane region" description="Helical" evidence="5">
    <location>
        <begin position="257"/>
        <end position="278"/>
    </location>
</feature>
<dbReference type="Pfam" id="PF13515">
    <property type="entry name" value="FUSC_2"/>
    <property type="match status" value="1"/>
</dbReference>
<proteinExistence type="predicted"/>
<evidence type="ECO:0000256" key="2">
    <source>
        <dbReference type="ARBA" id="ARBA00022692"/>
    </source>
</evidence>
<sequence length="297" mass="33215">MEKTIKYRMLSSFLTCAFLCAICLLGVLSKDVMILIPFLYAGINFVSYIFWMKTEMAFPFYFHIGMTYLILSNTESLSVYEWLILWCGITVIIVVTFLLIGVKKHESFGKDSAINMIIKKYKTSIHNNQLRIKRAAMHSIVLFIISWSEYLVHDYKGFWIMISAGAVMIGEDYGKIQTRGLRRIVGAFLGFAIGGVLLILGAGKIALISCYIIALIISCFAMPKKYILGSACIGLEAVSGNALAEGTLSSALIVERLIWTIVGAALAIGFCVICDKIIKNIYEDKSRDKIIARYDKK</sequence>
<evidence type="ECO:0000256" key="3">
    <source>
        <dbReference type="ARBA" id="ARBA00022989"/>
    </source>
</evidence>
<evidence type="ECO:0000259" key="6">
    <source>
        <dbReference type="Pfam" id="PF13515"/>
    </source>
</evidence>